<evidence type="ECO:0008006" key="8">
    <source>
        <dbReference type="Google" id="ProtNLM"/>
    </source>
</evidence>
<feature type="domain" description="Tyr recombinase" evidence="4">
    <location>
        <begin position="247"/>
        <end position="431"/>
    </location>
</feature>
<evidence type="ECO:0000256" key="2">
    <source>
        <dbReference type="ARBA" id="ARBA00023172"/>
    </source>
</evidence>
<keyword evidence="3" id="KW-0175">Coiled coil</keyword>
<dbReference type="Pfam" id="PF00589">
    <property type="entry name" value="Phage_integrase"/>
    <property type="match status" value="1"/>
</dbReference>
<dbReference type="InterPro" id="IPR025269">
    <property type="entry name" value="SAM-like_dom"/>
</dbReference>
<sequence>MRIFYFMAQYNNETGSVNFRLKEPKTEISRIMGRYSFKGLQTDFSTGLKVVPSNWDVDSKTVISGGDKREINQKLNRFKTSIVDAHKNFNEHYNRMPTKEELKTIVCNAVEGKQLNTVQKNKKSFDDVFLEFMKVIDLKIKRAIASGQKPLHKSYVSSFNVMYRDLKDFATDNNIFLDVDKFDEVQCLEFQNWLLGSERVGELSTLRTRIKRLTAVLKRAFEKGYTENRSYMQDEFSVKVPPSFHTVLTEPEIKLLYEHNFSASPRLEKVRDLFVLGCHTSLRFGDITRIESGHIELNSGNISILLNKGSQVDKYKTVNFPIFGYAGEILSKYDNDIKSIAISNQNTNEYLKELFKAVPYFSEKVITRERPTNEGVVFETINFSDKVAFHDSRRSFCTNRYIEGWDLLEIWQFTGHTDESVFKTYFKPTFEHEQVRQESIKVRNEKLQKVDLQTKEIEELKAQMQKMQELIESGNMEQLAEIININKNVS</sequence>
<dbReference type="InterPro" id="IPR013762">
    <property type="entry name" value="Integrase-like_cat_sf"/>
</dbReference>
<feature type="coiled-coil region" evidence="3">
    <location>
        <begin position="443"/>
        <end position="477"/>
    </location>
</feature>
<organism evidence="6 7">
    <name type="scientific">Chryseobacterium joostei</name>
    <dbReference type="NCBI Taxonomy" id="112234"/>
    <lineage>
        <taxon>Bacteria</taxon>
        <taxon>Pseudomonadati</taxon>
        <taxon>Bacteroidota</taxon>
        <taxon>Flavobacteriia</taxon>
        <taxon>Flavobacteriales</taxon>
        <taxon>Weeksellaceae</taxon>
        <taxon>Chryseobacterium group</taxon>
        <taxon>Chryseobacterium</taxon>
    </lineage>
</organism>
<evidence type="ECO:0000313" key="7">
    <source>
        <dbReference type="Proteomes" id="UP000279541"/>
    </source>
</evidence>
<gene>
    <name evidence="6" type="ORF">EG359_10215</name>
</gene>
<evidence type="ECO:0000259" key="4">
    <source>
        <dbReference type="Pfam" id="PF00589"/>
    </source>
</evidence>
<name>A0ABM7BML3_9FLAO</name>
<dbReference type="Pfam" id="PF13102">
    <property type="entry name" value="Phage_int_SAM_5"/>
    <property type="match status" value="1"/>
</dbReference>
<feature type="domain" description="Phage integrase SAM-like" evidence="5">
    <location>
        <begin position="145"/>
        <end position="232"/>
    </location>
</feature>
<dbReference type="EMBL" id="CP033926">
    <property type="protein sequence ID" value="AZA99973.1"/>
    <property type="molecule type" value="Genomic_DNA"/>
</dbReference>
<keyword evidence="1" id="KW-0238">DNA-binding</keyword>
<dbReference type="InterPro" id="IPR010998">
    <property type="entry name" value="Integrase_recombinase_N"/>
</dbReference>
<dbReference type="InterPro" id="IPR011010">
    <property type="entry name" value="DNA_brk_join_enz"/>
</dbReference>
<evidence type="ECO:0000256" key="1">
    <source>
        <dbReference type="ARBA" id="ARBA00023125"/>
    </source>
</evidence>
<evidence type="ECO:0000256" key="3">
    <source>
        <dbReference type="SAM" id="Coils"/>
    </source>
</evidence>
<dbReference type="Gene3D" id="1.10.150.130">
    <property type="match status" value="1"/>
</dbReference>
<keyword evidence="2" id="KW-0233">DNA recombination</keyword>
<reference evidence="6 7" key="1">
    <citation type="submission" date="2018-11" db="EMBL/GenBank/DDBJ databases">
        <title>Proposal to divide the Flavobacteriaceae and reorganize its genera based on Amino Acid Identity values calculated from whole genome sequences.</title>
        <authorList>
            <person name="Nicholson A.C."/>
            <person name="Gulvik C.A."/>
            <person name="Whitney A.M."/>
            <person name="Humrighouse B.W."/>
            <person name="Bell M."/>
            <person name="Holmes B."/>
            <person name="Steigerwalt A.G."/>
            <person name="Villarma A."/>
            <person name="Sheth M."/>
            <person name="Batra D."/>
            <person name="Pryor J."/>
            <person name="Bernardet J.-F."/>
            <person name="Hugo C."/>
            <person name="Kampfer P."/>
            <person name="Newman J."/>
            <person name="McQuiston J.R."/>
        </authorList>
    </citation>
    <scope>NUCLEOTIDE SEQUENCE [LARGE SCALE GENOMIC DNA]</scope>
    <source>
        <strain evidence="6 7">DSM 16927</strain>
    </source>
</reference>
<evidence type="ECO:0000259" key="5">
    <source>
        <dbReference type="Pfam" id="PF13102"/>
    </source>
</evidence>
<protein>
    <recommendedName>
        <fullName evidence="8">Tyr recombinase domain-containing protein</fullName>
    </recommendedName>
</protein>
<dbReference type="SUPFAM" id="SSF56349">
    <property type="entry name" value="DNA breaking-rejoining enzymes"/>
    <property type="match status" value="1"/>
</dbReference>
<evidence type="ECO:0000313" key="6">
    <source>
        <dbReference type="EMBL" id="AZA99973.1"/>
    </source>
</evidence>
<keyword evidence="7" id="KW-1185">Reference proteome</keyword>
<proteinExistence type="predicted"/>
<dbReference type="InterPro" id="IPR002104">
    <property type="entry name" value="Integrase_catalytic"/>
</dbReference>
<dbReference type="Gene3D" id="1.10.443.10">
    <property type="entry name" value="Intergrase catalytic core"/>
    <property type="match status" value="1"/>
</dbReference>
<accession>A0ABM7BML3</accession>
<dbReference type="Proteomes" id="UP000279541">
    <property type="component" value="Chromosome"/>
</dbReference>